<reference evidence="2" key="1">
    <citation type="submission" date="2023-07" db="EMBL/GenBank/DDBJ databases">
        <title>Black Yeasts Isolated from many extreme environments.</title>
        <authorList>
            <person name="Coleine C."/>
            <person name="Stajich J.E."/>
            <person name="Selbmann L."/>
        </authorList>
    </citation>
    <scope>NUCLEOTIDE SEQUENCE</scope>
    <source>
        <strain evidence="2">CCFEE 5485</strain>
    </source>
</reference>
<evidence type="ECO:0000256" key="1">
    <source>
        <dbReference type="SAM" id="MobiDB-lite"/>
    </source>
</evidence>
<proteinExistence type="predicted"/>
<feature type="compositionally biased region" description="Basic and acidic residues" evidence="1">
    <location>
        <begin position="57"/>
        <end position="75"/>
    </location>
</feature>
<accession>A0AAE0WV96</accession>
<comment type="caution">
    <text evidence="2">The sequence shown here is derived from an EMBL/GenBank/DDBJ whole genome shotgun (WGS) entry which is preliminary data.</text>
</comment>
<protein>
    <submittedName>
        <fullName evidence="2">Uncharacterized protein</fullName>
    </submittedName>
</protein>
<dbReference type="Proteomes" id="UP001274830">
    <property type="component" value="Unassembled WGS sequence"/>
</dbReference>
<feature type="region of interest" description="Disordered" evidence="1">
    <location>
        <begin position="32"/>
        <end position="92"/>
    </location>
</feature>
<dbReference type="AlphaFoldDB" id="A0AAE0WV96"/>
<keyword evidence="3" id="KW-1185">Reference proteome</keyword>
<evidence type="ECO:0000313" key="2">
    <source>
        <dbReference type="EMBL" id="KAK3678464.1"/>
    </source>
</evidence>
<feature type="compositionally biased region" description="Basic and acidic residues" evidence="1">
    <location>
        <begin position="83"/>
        <end position="92"/>
    </location>
</feature>
<evidence type="ECO:0000313" key="3">
    <source>
        <dbReference type="Proteomes" id="UP001274830"/>
    </source>
</evidence>
<sequence length="181" mass="21182">MSSMARFDDYVPHELDEVEWYTRRLQQAKERSAYGAARETVINDTNAKQQVLEDEERAARGAREDLGKEREKQHEQQSNLLNRLEDSDSRQEVLHRKRGEVRDLCDVLLIQMSKTADGGRLNEEATRRLLEQRRDLTQDLLRIIVETCQKALNPHPHLRPSPLLLEDQGYRVQCIPPAQYH</sequence>
<organism evidence="2 3">
    <name type="scientific">Recurvomyces mirabilis</name>
    <dbReference type="NCBI Taxonomy" id="574656"/>
    <lineage>
        <taxon>Eukaryota</taxon>
        <taxon>Fungi</taxon>
        <taxon>Dikarya</taxon>
        <taxon>Ascomycota</taxon>
        <taxon>Pezizomycotina</taxon>
        <taxon>Dothideomycetes</taxon>
        <taxon>Dothideomycetidae</taxon>
        <taxon>Mycosphaerellales</taxon>
        <taxon>Teratosphaeriaceae</taxon>
        <taxon>Recurvomyces</taxon>
    </lineage>
</organism>
<name>A0AAE0WV96_9PEZI</name>
<gene>
    <name evidence="2" type="ORF">LTR78_001761</name>
</gene>
<dbReference type="EMBL" id="JAUTXT010000004">
    <property type="protein sequence ID" value="KAK3678464.1"/>
    <property type="molecule type" value="Genomic_DNA"/>
</dbReference>